<dbReference type="InterPro" id="IPR058637">
    <property type="entry name" value="YknX-like_C"/>
</dbReference>
<evidence type="ECO:0000313" key="6">
    <source>
        <dbReference type="EMBL" id="ACT60863.1"/>
    </source>
</evidence>
<protein>
    <submittedName>
        <fullName evidence="6">Efflux transporter, RND family, MFP subunit</fullName>
    </submittedName>
</protein>
<dbReference type="Proteomes" id="UP000002745">
    <property type="component" value="Plasmid pHbal01"/>
</dbReference>
<dbReference type="Gene3D" id="1.10.287.470">
    <property type="entry name" value="Helix hairpin bin"/>
    <property type="match status" value="1"/>
</dbReference>
<dbReference type="GO" id="GO:1990281">
    <property type="term" value="C:efflux pump complex"/>
    <property type="evidence" value="ECO:0007669"/>
    <property type="project" value="TreeGrafter"/>
</dbReference>
<dbReference type="GO" id="GO:0015562">
    <property type="term" value="F:efflux transmembrane transporter activity"/>
    <property type="evidence" value="ECO:0007669"/>
    <property type="project" value="TreeGrafter"/>
</dbReference>
<dbReference type="InterPro" id="IPR058792">
    <property type="entry name" value="Beta-barrel_RND_2"/>
</dbReference>
<dbReference type="Pfam" id="PF25989">
    <property type="entry name" value="YknX_C"/>
    <property type="match status" value="1"/>
</dbReference>
<organism evidence="6 7">
    <name type="scientific">Hirschia baltica (strain ATCC 49814 / DSM 5838 / IFAM 1418)</name>
    <dbReference type="NCBI Taxonomy" id="582402"/>
    <lineage>
        <taxon>Bacteria</taxon>
        <taxon>Pseudomonadati</taxon>
        <taxon>Pseudomonadota</taxon>
        <taxon>Alphaproteobacteria</taxon>
        <taxon>Hyphomonadales</taxon>
        <taxon>Hyphomonadaceae</taxon>
        <taxon>Hirschia</taxon>
    </lineage>
</organism>
<feature type="chain" id="PRO_5002974181" evidence="3">
    <location>
        <begin position="23"/>
        <end position="367"/>
    </location>
</feature>
<dbReference type="eggNOG" id="COG0845">
    <property type="taxonomic scope" value="Bacteria"/>
</dbReference>
<comment type="similarity">
    <text evidence="1">Belongs to the membrane fusion protein (MFP) (TC 8.A.1) family.</text>
</comment>
<evidence type="ECO:0000256" key="1">
    <source>
        <dbReference type="ARBA" id="ARBA00009477"/>
    </source>
</evidence>
<keyword evidence="2" id="KW-0175">Coiled coil</keyword>
<dbReference type="PANTHER" id="PTHR30469">
    <property type="entry name" value="MULTIDRUG RESISTANCE PROTEIN MDTA"/>
    <property type="match status" value="1"/>
</dbReference>
<feature type="domain" description="CusB-like beta-barrel" evidence="4">
    <location>
        <begin position="190"/>
        <end position="263"/>
    </location>
</feature>
<evidence type="ECO:0000256" key="3">
    <source>
        <dbReference type="SAM" id="SignalP"/>
    </source>
</evidence>
<evidence type="ECO:0000313" key="7">
    <source>
        <dbReference type="Proteomes" id="UP000002745"/>
    </source>
</evidence>
<keyword evidence="6" id="KW-0614">Plasmid</keyword>
<reference evidence="7" key="1">
    <citation type="journal article" date="2011" name="J. Bacteriol.">
        <title>Genome sequences of eight morphologically diverse alphaproteobacteria.</title>
        <authorList>
            <consortium name="US DOE Joint Genome Institute"/>
            <person name="Brown P.J."/>
            <person name="Kysela D.T."/>
            <person name="Buechlein A."/>
            <person name="Hemmerich C."/>
            <person name="Brun Y.V."/>
        </authorList>
    </citation>
    <scope>NUCLEOTIDE SEQUENCE [LARGE SCALE GENOMIC DNA]</scope>
    <source>
        <strain evidence="7">ATCC 49814 / DSM 5838 / IFAM 1418</strain>
        <plasmid evidence="7">pHbal01</plasmid>
    </source>
</reference>
<feature type="domain" description="YknX-like C-terminal permuted SH3-like" evidence="5">
    <location>
        <begin position="270"/>
        <end position="339"/>
    </location>
</feature>
<dbReference type="Gene3D" id="2.40.30.170">
    <property type="match status" value="1"/>
</dbReference>
<dbReference type="FunFam" id="2.40.30.170:FF:000010">
    <property type="entry name" value="Efflux RND transporter periplasmic adaptor subunit"/>
    <property type="match status" value="1"/>
</dbReference>
<name>C6XS22_HIRBI</name>
<dbReference type="InterPro" id="IPR006143">
    <property type="entry name" value="RND_pump_MFP"/>
</dbReference>
<dbReference type="SUPFAM" id="SSF111369">
    <property type="entry name" value="HlyD-like secretion proteins"/>
    <property type="match status" value="1"/>
</dbReference>
<evidence type="ECO:0000259" key="5">
    <source>
        <dbReference type="Pfam" id="PF25989"/>
    </source>
</evidence>
<dbReference type="PANTHER" id="PTHR30469:SF11">
    <property type="entry name" value="BLL4320 PROTEIN"/>
    <property type="match status" value="1"/>
</dbReference>
<dbReference type="Pfam" id="PF25954">
    <property type="entry name" value="Beta-barrel_RND_2"/>
    <property type="match status" value="1"/>
</dbReference>
<dbReference type="Gene3D" id="2.40.50.100">
    <property type="match status" value="1"/>
</dbReference>
<dbReference type="Gene3D" id="2.40.420.20">
    <property type="match status" value="1"/>
</dbReference>
<geneLocation type="plasmid" evidence="6 7">
    <name>pHbal01</name>
</geneLocation>
<sequence length="367" mass="40119">MLKIYWTIFFLTLGVFTPPAYAQRGSNAPPSVFVENVQSREFSLNIEALGTLEPNEKVDLTLNVADRVTAIFFDDGQRIEEGKTLLSLAQREQVALVEAAEATLDEATTQLDRVMRLSKENAIAQSEVDQARRDRDNASAQLRAVQSRQKDRVLVAPFDGVLGFRMVSVGTYVRAGDVVATLIDDSEMKLEFAVPSTFLRSLKQGTPISAYTSDLPGETFNGMIATIDNAIDPITRSIKVRAILPNPDQVLKSGMFMQVTLKTTPRNSPSIPEEAVQSVGPDTFVYVINDINGKKIATRKQVQLGARQSKYVEIISGVETGDVVITEGIMRVREGSEVSITDPSSIMPEVFEENTRLAASGSSPAGK</sequence>
<evidence type="ECO:0000259" key="4">
    <source>
        <dbReference type="Pfam" id="PF25954"/>
    </source>
</evidence>
<accession>C6XS22</accession>
<evidence type="ECO:0000256" key="2">
    <source>
        <dbReference type="SAM" id="Coils"/>
    </source>
</evidence>
<dbReference type="NCBIfam" id="TIGR01730">
    <property type="entry name" value="RND_mfp"/>
    <property type="match status" value="1"/>
</dbReference>
<gene>
    <name evidence="6" type="ordered locus">Hbal_3196</name>
</gene>
<dbReference type="OrthoDB" id="9806939at2"/>
<dbReference type="EMBL" id="CP001679">
    <property type="protein sequence ID" value="ACT60863.1"/>
    <property type="molecule type" value="Genomic_DNA"/>
</dbReference>
<feature type="coiled-coil region" evidence="2">
    <location>
        <begin position="97"/>
        <end position="148"/>
    </location>
</feature>
<dbReference type="AlphaFoldDB" id="C6XS22"/>
<feature type="signal peptide" evidence="3">
    <location>
        <begin position="1"/>
        <end position="22"/>
    </location>
</feature>
<keyword evidence="3" id="KW-0732">Signal</keyword>
<dbReference type="HOGENOM" id="CLU_018816_1_2_5"/>
<keyword evidence="7" id="KW-1185">Reference proteome</keyword>
<proteinExistence type="inferred from homology"/>
<dbReference type="RefSeq" id="WP_012778250.1">
    <property type="nucleotide sequence ID" value="NC_012983.1"/>
</dbReference>
<dbReference type="KEGG" id="hba:Hbal_3196"/>